<dbReference type="InterPro" id="IPR004017">
    <property type="entry name" value="Cys_rich_dom"/>
</dbReference>
<dbReference type="AlphaFoldDB" id="A0A1F6H374"/>
<evidence type="ECO:0000256" key="1">
    <source>
        <dbReference type="ARBA" id="ARBA00023002"/>
    </source>
</evidence>
<gene>
    <name evidence="3" type="ORF">A2557_07395</name>
</gene>
<dbReference type="Gene3D" id="3.40.50.11810">
    <property type="match status" value="1"/>
</dbReference>
<reference evidence="3 4" key="1">
    <citation type="journal article" date="2016" name="Nat. Commun.">
        <title>Thousands of microbial genomes shed light on interconnected biogeochemical processes in an aquifer system.</title>
        <authorList>
            <person name="Anantharaman K."/>
            <person name="Brown C.T."/>
            <person name="Hug L.A."/>
            <person name="Sharon I."/>
            <person name="Castelle C.J."/>
            <person name="Probst A.J."/>
            <person name="Thomas B.C."/>
            <person name="Singh A."/>
            <person name="Wilkins M.J."/>
            <person name="Karaoz U."/>
            <person name="Brodie E.L."/>
            <person name="Williams K.H."/>
            <person name="Hubbard S.S."/>
            <person name="Banfield J.F."/>
        </authorList>
    </citation>
    <scope>NUCLEOTIDE SEQUENCE [LARGE SCALE GENOMIC DNA]</scope>
</reference>
<evidence type="ECO:0000313" key="3">
    <source>
        <dbReference type="EMBL" id="OGH04802.1"/>
    </source>
</evidence>
<dbReference type="GO" id="GO:0016491">
    <property type="term" value="F:oxidoreductase activity"/>
    <property type="evidence" value="ECO:0007669"/>
    <property type="project" value="UniProtKB-KW"/>
</dbReference>
<dbReference type="PANTHER" id="PTHR42947:SF1">
    <property type="entry name" value="COB--COM HETERODISULFIDE REDUCTASE SUBUNIT B 1"/>
    <property type="match status" value="1"/>
</dbReference>
<dbReference type="Proteomes" id="UP000177583">
    <property type="component" value="Unassembled WGS sequence"/>
</dbReference>
<comment type="caution">
    <text evidence="3">The sequence shown here is derived from an EMBL/GenBank/DDBJ whole genome shotgun (WGS) entry which is preliminary data.</text>
</comment>
<dbReference type="Gene3D" id="1.20.1050.140">
    <property type="match status" value="1"/>
</dbReference>
<dbReference type="InterPro" id="IPR051278">
    <property type="entry name" value="HdrB/HdrD_reductase"/>
</dbReference>
<name>A0A1F6H374_9PROT</name>
<proteinExistence type="predicted"/>
<evidence type="ECO:0000259" key="2">
    <source>
        <dbReference type="Pfam" id="PF02754"/>
    </source>
</evidence>
<keyword evidence="1" id="KW-0560">Oxidoreductase</keyword>
<dbReference type="Pfam" id="PF02754">
    <property type="entry name" value="CCG"/>
    <property type="match status" value="2"/>
</dbReference>
<dbReference type="EMBL" id="MFNF01000001">
    <property type="protein sequence ID" value="OGH04802.1"/>
    <property type="molecule type" value="Genomic_DNA"/>
</dbReference>
<sequence>MKYAYYISCINESMTKELDQSLFLWNSQLGIELVRLDEGTCCGGSNTDFVHPNVNLVNNARNIALAEKLGLDLVTSCNTCLLGILHVKHEIDSDPKKKELVNHYLKKQGLEYKGTSAVKHLLWVLNEDYGLDKLKAKVKKPLTGIKFASFYGCHILRPSHLMKGGDNPNAPRSLDMLVEALGGETVEYASNNKCCGFHTLLVAPEESFNVAGKALVEAVEKDADYIVTPCPLCHMSLDAYQGDSMAAMGKDASIPVLHLSQVVGMALGLSEKELGLGKHVVTTRSA</sequence>
<protein>
    <submittedName>
        <fullName evidence="3">Succinate dehydrogenase</fullName>
    </submittedName>
</protein>
<feature type="domain" description="Cysteine-rich" evidence="2">
    <location>
        <begin position="148"/>
        <end position="238"/>
    </location>
</feature>
<dbReference type="PANTHER" id="PTHR42947">
    <property type="entry name" value="COB--COM HETERODISULFIDE REDUCTASE SUBUNIT B 1"/>
    <property type="match status" value="1"/>
</dbReference>
<feature type="domain" description="Cysteine-rich" evidence="2">
    <location>
        <begin position="3"/>
        <end position="82"/>
    </location>
</feature>
<organism evidence="3 4">
    <name type="scientific">Candidatus Lambdaproteobacteria bacterium RIFOXYD2_FULL_56_26</name>
    <dbReference type="NCBI Taxonomy" id="1817773"/>
    <lineage>
        <taxon>Bacteria</taxon>
        <taxon>Pseudomonadati</taxon>
        <taxon>Pseudomonadota</taxon>
        <taxon>Candidatus Lambdaproteobacteria</taxon>
    </lineage>
</organism>
<accession>A0A1F6H374</accession>
<evidence type="ECO:0000313" key="4">
    <source>
        <dbReference type="Proteomes" id="UP000177583"/>
    </source>
</evidence>